<sequence length="222" mass="26139">MNIYLLMEGSKTEPVVYNAWINHVAPHMSQVKKLSDIKENNFYIISSQGYPRILTHAIADTVKDINQTPNIDALWIVVDTENSTIDQRLHAIQSELEKYTFSRPIEIQMVIQKCCIETWGFGNDKVFPTHDIDEDLQEYLDFYDIRHNDPEEMGCPDDYDGSIADYHLHYLRAILKKKRISYTKNKPNDLDKGYYFDEICIRESRDNHLLTFRHLKNLLHTI</sequence>
<evidence type="ECO:0000313" key="2">
    <source>
        <dbReference type="EMBL" id="MEK0253133.1"/>
    </source>
</evidence>
<gene>
    <name evidence="1" type="ORF">KTH64_11490</name>
    <name evidence="2" type="ORF">WM018_11650</name>
</gene>
<proteinExistence type="predicted"/>
<reference evidence="1" key="1">
    <citation type="submission" date="2021-06" db="EMBL/GenBank/DDBJ databases">
        <title>Propagation of a rapidly emergent carbapenem-resistant Acinetobacter baumannii lineage by various extra-hospital transmission networks.</title>
        <authorList>
            <person name="Calix J."/>
        </authorList>
    </citation>
    <scope>NUCLEOTIDE SEQUENCE</scope>
    <source>
        <strain evidence="1">WU_MDCI_Aw63</strain>
    </source>
</reference>
<evidence type="ECO:0000313" key="3">
    <source>
        <dbReference type="Proteomes" id="UP001208534"/>
    </source>
</evidence>
<reference evidence="2 4" key="2">
    <citation type="submission" date="2024-03" db="EMBL/GenBank/DDBJ databases">
        <title>Cross-transmission of Acinetobacter junii carrying blaOXA-58 in a neonatal intensive care unit.</title>
        <authorList>
            <person name="Bour M."/>
            <person name="Potron A."/>
            <person name="Lecointe D."/>
        </authorList>
    </citation>
    <scope>NUCLEOTIDE SEQUENCE [LARGE SCALE GENOMIC DNA]</scope>
    <source>
        <strain evidence="2 4">21A3096 case 1</strain>
    </source>
</reference>
<protein>
    <recommendedName>
        <fullName evidence="5">DUF4276 family protein</fullName>
    </recommendedName>
</protein>
<dbReference type="AlphaFoldDB" id="A0AAW5RET8"/>
<dbReference type="Proteomes" id="UP001498501">
    <property type="component" value="Unassembled WGS sequence"/>
</dbReference>
<name>A0AAW5RET8_ACIJU</name>
<dbReference type="EMBL" id="JAHPRE010000046">
    <property type="protein sequence ID" value="MCU4397560.1"/>
    <property type="molecule type" value="Genomic_DNA"/>
</dbReference>
<dbReference type="RefSeq" id="WP_004909952.1">
    <property type="nucleotide sequence ID" value="NZ_BBSD01000039.1"/>
</dbReference>
<keyword evidence="4" id="KW-1185">Reference proteome</keyword>
<dbReference type="EMBL" id="JBBMLE010000045">
    <property type="protein sequence ID" value="MEK0253133.1"/>
    <property type="molecule type" value="Genomic_DNA"/>
</dbReference>
<evidence type="ECO:0000313" key="4">
    <source>
        <dbReference type="Proteomes" id="UP001498501"/>
    </source>
</evidence>
<evidence type="ECO:0000313" key="1">
    <source>
        <dbReference type="EMBL" id="MCU4397560.1"/>
    </source>
</evidence>
<dbReference type="Proteomes" id="UP001208534">
    <property type="component" value="Unassembled WGS sequence"/>
</dbReference>
<evidence type="ECO:0008006" key="5">
    <source>
        <dbReference type="Google" id="ProtNLM"/>
    </source>
</evidence>
<comment type="caution">
    <text evidence="1">The sequence shown here is derived from an EMBL/GenBank/DDBJ whole genome shotgun (WGS) entry which is preliminary data.</text>
</comment>
<organism evidence="1 3">
    <name type="scientific">Acinetobacter junii</name>
    <dbReference type="NCBI Taxonomy" id="40215"/>
    <lineage>
        <taxon>Bacteria</taxon>
        <taxon>Pseudomonadati</taxon>
        <taxon>Pseudomonadota</taxon>
        <taxon>Gammaproteobacteria</taxon>
        <taxon>Moraxellales</taxon>
        <taxon>Moraxellaceae</taxon>
        <taxon>Acinetobacter</taxon>
    </lineage>
</organism>
<accession>A0AAW5RET8</accession>